<accession>A0A2J7X320</accession>
<dbReference type="GO" id="GO:0006338">
    <property type="term" value="P:chromatin remodeling"/>
    <property type="evidence" value="ECO:0007669"/>
    <property type="project" value="InterPro"/>
</dbReference>
<dbReference type="EMBL" id="PGGS01005319">
    <property type="protein sequence ID" value="PNG70163.1"/>
    <property type="molecule type" value="Genomic_DNA"/>
</dbReference>
<evidence type="ECO:0000256" key="1">
    <source>
        <dbReference type="SAM" id="MobiDB-lite"/>
    </source>
</evidence>
<evidence type="ECO:0000313" key="3">
    <source>
        <dbReference type="Proteomes" id="UP000236333"/>
    </source>
</evidence>
<dbReference type="PANTHER" id="PTHR12855">
    <property type="entry name" value="DNA METHYLTRANSFERASE 1-ASSOCIATED PROTEIN 1 FAMILY MEMBER"/>
    <property type="match status" value="1"/>
</dbReference>
<proteinExistence type="predicted"/>
<dbReference type="Proteomes" id="UP000236333">
    <property type="component" value="Unassembled WGS sequence"/>
</dbReference>
<dbReference type="GO" id="GO:0003714">
    <property type="term" value="F:transcription corepressor activity"/>
    <property type="evidence" value="ECO:0007669"/>
    <property type="project" value="TreeGrafter"/>
</dbReference>
<feature type="region of interest" description="Disordered" evidence="1">
    <location>
        <begin position="1"/>
        <end position="39"/>
    </location>
</feature>
<keyword evidence="3" id="KW-1185">Reference proteome</keyword>
<reference evidence="2 3" key="1">
    <citation type="journal article" date="2017" name="Mol. Biol. Evol.">
        <title>The 4-celled Tetrabaena socialis nuclear genome reveals the essential components for genetic control of cell number at the origin of multicellularity in the volvocine lineage.</title>
        <authorList>
            <person name="Featherston J."/>
            <person name="Arakaki Y."/>
            <person name="Hanschen E.R."/>
            <person name="Ferris P.J."/>
            <person name="Michod R.E."/>
            <person name="Olson B.J.S.C."/>
            <person name="Nozaki H."/>
            <person name="Durand P.M."/>
        </authorList>
    </citation>
    <scope>NUCLEOTIDE SEQUENCE [LARGE SCALE GENOMIC DNA]</scope>
    <source>
        <strain evidence="2 3">NIES-571</strain>
    </source>
</reference>
<evidence type="ECO:0000313" key="2">
    <source>
        <dbReference type="EMBL" id="PNG70163.1"/>
    </source>
</evidence>
<name>A0A2J7X320_9CHLO</name>
<comment type="caution">
    <text evidence="2">The sequence shown here is derived from an EMBL/GenBank/DDBJ whole genome shotgun (WGS) entry which is preliminary data.</text>
</comment>
<sequence>MGDVKDILGMGRGHGPQEPSEKAPKEKKEKMKRPEGMSREAFALLGSSHPIISSQFVVNLKKNDMLKKPKPSTKGIVTYQYRPFKNSARPDGLELCHWLKCFKGANGVIREPDDTEYPSAKYNKK</sequence>
<feature type="non-terminal residue" evidence="2">
    <location>
        <position position="125"/>
    </location>
</feature>
<dbReference type="GO" id="GO:0006281">
    <property type="term" value="P:DNA repair"/>
    <property type="evidence" value="ECO:0007669"/>
    <property type="project" value="InterPro"/>
</dbReference>
<feature type="compositionally biased region" description="Basic and acidic residues" evidence="1">
    <location>
        <begin position="19"/>
        <end position="38"/>
    </location>
</feature>
<protein>
    <submittedName>
        <fullName evidence="2">SWR1-complex protein 4</fullName>
    </submittedName>
</protein>
<dbReference type="GO" id="GO:0000812">
    <property type="term" value="C:Swr1 complex"/>
    <property type="evidence" value="ECO:0007669"/>
    <property type="project" value="TreeGrafter"/>
</dbReference>
<gene>
    <name evidence="2" type="ORF">TSOC_015410</name>
</gene>
<dbReference type="GO" id="GO:0035267">
    <property type="term" value="C:NuA4 histone acetyltransferase complex"/>
    <property type="evidence" value="ECO:0007669"/>
    <property type="project" value="InterPro"/>
</dbReference>
<dbReference type="PANTHER" id="PTHR12855:SF10">
    <property type="entry name" value="DNA METHYLTRANSFERASE 1-ASSOCIATED PROTEIN 1"/>
    <property type="match status" value="1"/>
</dbReference>
<dbReference type="OrthoDB" id="19740at2759"/>
<organism evidence="2 3">
    <name type="scientific">Tetrabaena socialis</name>
    <dbReference type="NCBI Taxonomy" id="47790"/>
    <lineage>
        <taxon>Eukaryota</taxon>
        <taxon>Viridiplantae</taxon>
        <taxon>Chlorophyta</taxon>
        <taxon>core chlorophytes</taxon>
        <taxon>Chlorophyceae</taxon>
        <taxon>CS clade</taxon>
        <taxon>Chlamydomonadales</taxon>
        <taxon>Tetrabaenaceae</taxon>
        <taxon>Tetrabaena</taxon>
    </lineage>
</organism>
<dbReference type="InterPro" id="IPR027109">
    <property type="entry name" value="Swc4/Dmap1"/>
</dbReference>
<dbReference type="GO" id="GO:0000122">
    <property type="term" value="P:negative regulation of transcription by RNA polymerase II"/>
    <property type="evidence" value="ECO:0007669"/>
    <property type="project" value="TreeGrafter"/>
</dbReference>
<dbReference type="AlphaFoldDB" id="A0A2J7X320"/>